<keyword evidence="3" id="KW-0413">Isomerase</keyword>
<dbReference type="Proteomes" id="UP001472677">
    <property type="component" value="Unassembled WGS sequence"/>
</dbReference>
<proteinExistence type="inferred from homology"/>
<comment type="similarity">
    <text evidence="1">Belongs to the helicase family. RecQ subfamily.</text>
</comment>
<evidence type="ECO:0000313" key="5">
    <source>
        <dbReference type="EMBL" id="KAK8501673.1"/>
    </source>
</evidence>
<comment type="caution">
    <text evidence="5">The sequence shown here is derived from an EMBL/GenBank/DDBJ whole genome shotgun (WGS) entry which is preliminary data.</text>
</comment>
<organism evidence="5 6">
    <name type="scientific">Hibiscus sabdariffa</name>
    <name type="common">roselle</name>
    <dbReference type="NCBI Taxonomy" id="183260"/>
    <lineage>
        <taxon>Eukaryota</taxon>
        <taxon>Viridiplantae</taxon>
        <taxon>Streptophyta</taxon>
        <taxon>Embryophyta</taxon>
        <taxon>Tracheophyta</taxon>
        <taxon>Spermatophyta</taxon>
        <taxon>Magnoliopsida</taxon>
        <taxon>eudicotyledons</taxon>
        <taxon>Gunneridae</taxon>
        <taxon>Pentapetalae</taxon>
        <taxon>rosids</taxon>
        <taxon>malvids</taxon>
        <taxon>Malvales</taxon>
        <taxon>Malvaceae</taxon>
        <taxon>Malvoideae</taxon>
        <taxon>Hibiscus</taxon>
    </lineage>
</organism>
<gene>
    <name evidence="5" type="ORF">V6N12_002411</name>
</gene>
<accession>A0ABR2B486</accession>
<evidence type="ECO:0000256" key="1">
    <source>
        <dbReference type="ARBA" id="ARBA00005446"/>
    </source>
</evidence>
<keyword evidence="2" id="KW-0238">DNA-binding</keyword>
<evidence type="ECO:0000313" key="6">
    <source>
        <dbReference type="Proteomes" id="UP001472677"/>
    </source>
</evidence>
<dbReference type="PANTHER" id="PTHR13710:SF153">
    <property type="entry name" value="RECQ-LIKE DNA HELICASE BLM"/>
    <property type="match status" value="1"/>
</dbReference>
<protein>
    <submittedName>
        <fullName evidence="5">Uncharacterized protein</fullName>
    </submittedName>
</protein>
<dbReference type="InterPro" id="IPR027417">
    <property type="entry name" value="P-loop_NTPase"/>
</dbReference>
<evidence type="ECO:0000256" key="4">
    <source>
        <dbReference type="ARBA" id="ARBA00023242"/>
    </source>
</evidence>
<dbReference type="EMBL" id="JBBPBM010000182">
    <property type="protein sequence ID" value="KAK8501673.1"/>
    <property type="molecule type" value="Genomic_DNA"/>
</dbReference>
<keyword evidence="6" id="KW-1185">Reference proteome</keyword>
<evidence type="ECO:0000256" key="3">
    <source>
        <dbReference type="ARBA" id="ARBA00023235"/>
    </source>
</evidence>
<sequence>MLAPFVTEKRGGGMNKSRWGHDFRPDYRGLGCLKQHFPNVPVMALTATASHSVREVLKLKFGVSRINVGEKSYSNTLERLSKEKLVKTVQTRAIIASGLPSHHRHEC</sequence>
<dbReference type="Gene3D" id="3.40.50.300">
    <property type="entry name" value="P-loop containing nucleotide triphosphate hydrolases"/>
    <property type="match status" value="1"/>
</dbReference>
<evidence type="ECO:0000256" key="2">
    <source>
        <dbReference type="ARBA" id="ARBA00023125"/>
    </source>
</evidence>
<name>A0ABR2B486_9ROSI</name>
<keyword evidence="4" id="KW-0539">Nucleus</keyword>
<reference evidence="5 6" key="1">
    <citation type="journal article" date="2024" name="G3 (Bethesda)">
        <title>Genome assembly of Hibiscus sabdariffa L. provides insights into metabolisms of medicinal natural products.</title>
        <authorList>
            <person name="Kim T."/>
        </authorList>
    </citation>
    <scope>NUCLEOTIDE SEQUENCE [LARGE SCALE GENOMIC DNA]</scope>
    <source>
        <strain evidence="5">TK-2024</strain>
        <tissue evidence="5">Old leaves</tissue>
    </source>
</reference>
<dbReference type="PANTHER" id="PTHR13710">
    <property type="entry name" value="DNA HELICASE RECQ FAMILY MEMBER"/>
    <property type="match status" value="1"/>
</dbReference>